<feature type="chain" id="PRO_5013111068" evidence="1">
    <location>
        <begin position="21"/>
        <end position="237"/>
    </location>
</feature>
<keyword evidence="3" id="KW-1185">Reference proteome</keyword>
<name>A0A1M7Z6U7_9BACT</name>
<keyword evidence="1" id="KW-0732">Signal</keyword>
<evidence type="ECO:0000313" key="3">
    <source>
        <dbReference type="Proteomes" id="UP000184609"/>
    </source>
</evidence>
<dbReference type="RefSeq" id="WP_073570567.1">
    <property type="nucleotide sequence ID" value="NZ_FRXN01000001.1"/>
</dbReference>
<feature type="signal peptide" evidence="1">
    <location>
        <begin position="1"/>
        <end position="20"/>
    </location>
</feature>
<dbReference type="Proteomes" id="UP000184609">
    <property type="component" value="Unassembled WGS sequence"/>
</dbReference>
<evidence type="ECO:0000256" key="1">
    <source>
        <dbReference type="SAM" id="SignalP"/>
    </source>
</evidence>
<sequence>MKNLAFTFLLLFSVSVTLQAQIKKTTTLPKTTSVQKIDTKALTKATQIQAIEPVHLKNMPFFDGVQPIGGNAPSLPTVDKDLLTINEYRPVGATLTLPEISPAPANVNGDLSARENYMGSQAYLTFIGADVDPRANKVDCKCGNGLTYVIVNFLAEEGKRYLLTYDLSRKYRDRNARVGVFTNNFLQNFVIDQENEIVDIVVRPNASGMVQMWMQCTDPNNDTTPWVFNKVTIQKVD</sequence>
<dbReference type="AlphaFoldDB" id="A0A1M7Z6U7"/>
<gene>
    <name evidence="2" type="ORF">SAMN04488108_0947</name>
</gene>
<accession>A0A1M7Z6U7</accession>
<evidence type="ECO:0000313" key="2">
    <source>
        <dbReference type="EMBL" id="SHO60668.1"/>
    </source>
</evidence>
<dbReference type="EMBL" id="FRXN01000001">
    <property type="protein sequence ID" value="SHO60668.1"/>
    <property type="molecule type" value="Genomic_DNA"/>
</dbReference>
<proteinExistence type="predicted"/>
<organism evidence="2 3">
    <name type="scientific">Algoriphagus zhangzhouensis</name>
    <dbReference type="NCBI Taxonomy" id="1073327"/>
    <lineage>
        <taxon>Bacteria</taxon>
        <taxon>Pseudomonadati</taxon>
        <taxon>Bacteroidota</taxon>
        <taxon>Cytophagia</taxon>
        <taxon>Cytophagales</taxon>
        <taxon>Cyclobacteriaceae</taxon>
        <taxon>Algoriphagus</taxon>
    </lineage>
</organism>
<reference evidence="3" key="1">
    <citation type="submission" date="2016-12" db="EMBL/GenBank/DDBJ databases">
        <authorList>
            <person name="Varghese N."/>
            <person name="Submissions S."/>
        </authorList>
    </citation>
    <scope>NUCLEOTIDE SEQUENCE [LARGE SCALE GENOMIC DNA]</scope>
    <source>
        <strain evidence="3">DSM 25035</strain>
    </source>
</reference>
<protein>
    <submittedName>
        <fullName evidence="2">Uncharacterized protein</fullName>
    </submittedName>
</protein>